<sequence length="113" mass="13423">MFMINTGCICCAILALTFLFYYIICTCLKGLGVYRISAFKNVPREESHYYDKKRISRAQRSAFKKWFVILSIGTILSYYVSQYFAYIAIGLWALIFFKDIFVKKENLFRNYRI</sequence>
<dbReference type="EMBL" id="JAHOEF010000058">
    <property type="protein sequence ID" value="MBV3383247.1"/>
    <property type="molecule type" value="Genomic_DNA"/>
</dbReference>
<evidence type="ECO:0000313" key="2">
    <source>
        <dbReference type="EMBL" id="MBV3383247.1"/>
    </source>
</evidence>
<evidence type="ECO:0000256" key="1">
    <source>
        <dbReference type="SAM" id="Phobius"/>
    </source>
</evidence>
<keyword evidence="1" id="KW-0812">Transmembrane</keyword>
<feature type="transmembrane region" description="Helical" evidence="1">
    <location>
        <begin position="12"/>
        <end position="34"/>
    </location>
</feature>
<dbReference type="AlphaFoldDB" id="A0AAW4MZD5"/>
<dbReference type="Proteomes" id="UP001196408">
    <property type="component" value="Unassembled WGS sequence"/>
</dbReference>
<keyword evidence="1" id="KW-1133">Transmembrane helix</keyword>
<proteinExistence type="predicted"/>
<comment type="caution">
    <text evidence="2">The sequence shown here is derived from an EMBL/GenBank/DDBJ whole genome shotgun (WGS) entry which is preliminary data.</text>
</comment>
<feature type="transmembrane region" description="Helical" evidence="1">
    <location>
        <begin position="85"/>
        <end position="102"/>
    </location>
</feature>
<name>A0AAW4MZD5_9FIRM</name>
<gene>
    <name evidence="2" type="ORF">KSV97_08450</name>
</gene>
<protein>
    <submittedName>
        <fullName evidence="2">DUF3784 domain-containing protein</fullName>
    </submittedName>
</protein>
<evidence type="ECO:0000313" key="3">
    <source>
        <dbReference type="Proteomes" id="UP001196408"/>
    </source>
</evidence>
<reference evidence="2" key="1">
    <citation type="submission" date="2021-06" db="EMBL/GenBank/DDBJ databases">
        <title>Collection of gut derived symbiotic bacterial strains cultured from healthy donors.</title>
        <authorList>
            <person name="Lin H."/>
            <person name="Littmann E."/>
            <person name="Pamer E.G."/>
        </authorList>
    </citation>
    <scope>NUCLEOTIDE SEQUENCE</scope>
    <source>
        <strain evidence="2">MSK.21.82</strain>
    </source>
</reference>
<keyword evidence="1" id="KW-0472">Membrane</keyword>
<organism evidence="2 3">
    <name type="scientific">Catenibacterium mitsuokai</name>
    <dbReference type="NCBI Taxonomy" id="100886"/>
    <lineage>
        <taxon>Bacteria</taxon>
        <taxon>Bacillati</taxon>
        <taxon>Bacillota</taxon>
        <taxon>Erysipelotrichia</taxon>
        <taxon>Erysipelotrichales</taxon>
        <taxon>Coprobacillaceae</taxon>
        <taxon>Catenibacterium</taxon>
    </lineage>
</organism>
<accession>A0AAW4MZD5</accession>